<sequence>MSNSHDSFERLVSSEILPEDVDQEAELLKLEGITPHRGIIAKRLLNEVPDLLFSHWIPSSAKIPDNNIQPMSTIDYEKLVLFLYSTPIPRAIIENFLENPEDENALTILITALKEEGIITKKQWNNTLPKTKSIRVLLLDYISLHKKVAYIDLLQYISSIHISKRPTEAVRISLKRLIQSKQIKDINGEYSIVRD</sequence>
<gene>
    <name evidence="1" type="ORF">LCGC14_2206470</name>
</gene>
<protein>
    <submittedName>
        <fullName evidence="1">Uncharacterized protein</fullName>
    </submittedName>
</protein>
<organism evidence="1">
    <name type="scientific">marine sediment metagenome</name>
    <dbReference type="NCBI Taxonomy" id="412755"/>
    <lineage>
        <taxon>unclassified sequences</taxon>
        <taxon>metagenomes</taxon>
        <taxon>ecological metagenomes</taxon>
    </lineage>
</organism>
<proteinExistence type="predicted"/>
<evidence type="ECO:0000313" key="1">
    <source>
        <dbReference type="EMBL" id="KKL60321.1"/>
    </source>
</evidence>
<reference evidence="1" key="1">
    <citation type="journal article" date="2015" name="Nature">
        <title>Complex archaea that bridge the gap between prokaryotes and eukaryotes.</title>
        <authorList>
            <person name="Spang A."/>
            <person name="Saw J.H."/>
            <person name="Jorgensen S.L."/>
            <person name="Zaremba-Niedzwiedzka K."/>
            <person name="Martijn J."/>
            <person name="Lind A.E."/>
            <person name="van Eijk R."/>
            <person name="Schleper C."/>
            <person name="Guy L."/>
            <person name="Ettema T.J."/>
        </authorList>
    </citation>
    <scope>NUCLEOTIDE SEQUENCE</scope>
</reference>
<name>A0A0F9E2J2_9ZZZZ</name>
<comment type="caution">
    <text evidence="1">The sequence shown here is derived from an EMBL/GenBank/DDBJ whole genome shotgun (WGS) entry which is preliminary data.</text>
</comment>
<dbReference type="EMBL" id="LAZR01029189">
    <property type="protein sequence ID" value="KKL60321.1"/>
    <property type="molecule type" value="Genomic_DNA"/>
</dbReference>
<accession>A0A0F9E2J2</accession>
<dbReference type="AlphaFoldDB" id="A0A0F9E2J2"/>